<dbReference type="InterPro" id="IPR011009">
    <property type="entry name" value="Kinase-like_dom_sf"/>
</dbReference>
<organism evidence="2 3">
    <name type="scientific">Camellia sinensis var. sinensis</name>
    <name type="common">China tea</name>
    <dbReference type="NCBI Taxonomy" id="542762"/>
    <lineage>
        <taxon>Eukaryota</taxon>
        <taxon>Viridiplantae</taxon>
        <taxon>Streptophyta</taxon>
        <taxon>Embryophyta</taxon>
        <taxon>Tracheophyta</taxon>
        <taxon>Spermatophyta</taxon>
        <taxon>Magnoliopsida</taxon>
        <taxon>eudicotyledons</taxon>
        <taxon>Gunneridae</taxon>
        <taxon>Pentapetalae</taxon>
        <taxon>asterids</taxon>
        <taxon>Ericales</taxon>
        <taxon>Theaceae</taxon>
        <taxon>Camellia</taxon>
    </lineage>
</organism>
<dbReference type="Gene3D" id="1.10.510.10">
    <property type="entry name" value="Transferase(Phosphotransferase) domain 1"/>
    <property type="match status" value="1"/>
</dbReference>
<evidence type="ECO:0000313" key="3">
    <source>
        <dbReference type="Proteomes" id="UP000306102"/>
    </source>
</evidence>
<dbReference type="Gene3D" id="3.10.450.10">
    <property type="match status" value="1"/>
</dbReference>
<dbReference type="SUPFAM" id="SSF54403">
    <property type="entry name" value="Cystatin/monellin"/>
    <property type="match status" value="1"/>
</dbReference>
<dbReference type="EMBL" id="SDRB02004979">
    <property type="protein sequence ID" value="THG15033.1"/>
    <property type="molecule type" value="Genomic_DNA"/>
</dbReference>
<feature type="domain" description="Serine-threonine/tyrosine-protein kinase catalytic" evidence="1">
    <location>
        <begin position="58"/>
        <end position="138"/>
    </location>
</feature>
<gene>
    <name evidence="2" type="ORF">TEA_013939</name>
</gene>
<dbReference type="InterPro" id="IPR006462">
    <property type="entry name" value="MS5"/>
</dbReference>
<reference evidence="2 3" key="1">
    <citation type="journal article" date="2018" name="Proc. Natl. Acad. Sci. U.S.A.">
        <title>Draft genome sequence of Camellia sinensis var. sinensis provides insights into the evolution of the tea genome and tea quality.</title>
        <authorList>
            <person name="Wei C."/>
            <person name="Yang H."/>
            <person name="Wang S."/>
            <person name="Zhao J."/>
            <person name="Liu C."/>
            <person name="Gao L."/>
            <person name="Xia E."/>
            <person name="Lu Y."/>
            <person name="Tai Y."/>
            <person name="She G."/>
            <person name="Sun J."/>
            <person name="Cao H."/>
            <person name="Tong W."/>
            <person name="Gao Q."/>
            <person name="Li Y."/>
            <person name="Deng W."/>
            <person name="Jiang X."/>
            <person name="Wang W."/>
            <person name="Chen Q."/>
            <person name="Zhang S."/>
            <person name="Li H."/>
            <person name="Wu J."/>
            <person name="Wang P."/>
            <person name="Li P."/>
            <person name="Shi C."/>
            <person name="Zheng F."/>
            <person name="Jian J."/>
            <person name="Huang B."/>
            <person name="Shan D."/>
            <person name="Shi M."/>
            <person name="Fang C."/>
            <person name="Yue Y."/>
            <person name="Li F."/>
            <person name="Li D."/>
            <person name="Wei S."/>
            <person name="Han B."/>
            <person name="Jiang C."/>
            <person name="Yin Y."/>
            <person name="Xia T."/>
            <person name="Zhang Z."/>
            <person name="Bennetzen J.L."/>
            <person name="Zhao S."/>
            <person name="Wan X."/>
        </authorList>
    </citation>
    <scope>NUCLEOTIDE SEQUENCE [LARGE SCALE GENOMIC DNA]</scope>
    <source>
        <strain evidence="3">cv. Shuchazao</strain>
        <tissue evidence="2">Leaf</tissue>
    </source>
</reference>
<dbReference type="PANTHER" id="PTHR31260">
    <property type="entry name" value="CYSTATIN/MONELLIN SUPERFAMILY PROTEIN"/>
    <property type="match status" value="1"/>
</dbReference>
<dbReference type="InterPro" id="IPR006525">
    <property type="entry name" value="Cystatin-related_pln"/>
</dbReference>
<dbReference type="NCBIfam" id="TIGR01638">
    <property type="entry name" value="Atha_cystat_rel"/>
    <property type="match status" value="1"/>
</dbReference>
<dbReference type="AlphaFoldDB" id="A0A4S4EF66"/>
<dbReference type="GO" id="GO:0004672">
    <property type="term" value="F:protein kinase activity"/>
    <property type="evidence" value="ECO:0007669"/>
    <property type="project" value="InterPro"/>
</dbReference>
<proteinExistence type="predicted"/>
<dbReference type="Proteomes" id="UP000306102">
    <property type="component" value="Unassembled WGS sequence"/>
</dbReference>
<dbReference type="SUPFAM" id="SSF56112">
    <property type="entry name" value="Protein kinase-like (PK-like)"/>
    <property type="match status" value="1"/>
</dbReference>
<dbReference type="STRING" id="542762.A0A4S4EF66"/>
<dbReference type="InterPro" id="IPR001245">
    <property type="entry name" value="Ser-Thr/Tyr_kinase_cat_dom"/>
</dbReference>
<evidence type="ECO:0000259" key="1">
    <source>
        <dbReference type="Pfam" id="PF07714"/>
    </source>
</evidence>
<keyword evidence="3" id="KW-1185">Reference proteome</keyword>
<dbReference type="Pfam" id="PF07714">
    <property type="entry name" value="PK_Tyr_Ser-Thr"/>
    <property type="match status" value="1"/>
</dbReference>
<dbReference type="PANTHER" id="PTHR31260:SF69">
    <property type="entry name" value="CYSTATIN_MONELLIN SUPERFAMILY PROTEIN"/>
    <property type="match status" value="1"/>
</dbReference>
<dbReference type="InterPro" id="IPR046350">
    <property type="entry name" value="Cystatin_sf"/>
</dbReference>
<name>A0A4S4EF66_CAMSN</name>
<protein>
    <recommendedName>
        <fullName evidence="1">Serine-threonine/tyrosine-protein kinase catalytic domain-containing protein</fullName>
    </recommendedName>
</protein>
<evidence type="ECO:0000313" key="2">
    <source>
        <dbReference type="EMBL" id="THG15033.1"/>
    </source>
</evidence>
<sequence length="402" mass="46527">MVKEITGGFTRMTCFEENENFKTYCGYLSDHHSQVLVRRFIGQLDCVLKVEKKAALFMHHKNILGLSGNYKGKNGTVLVYPFTRRWTLDRFLHDSKGKQWTKMTFQEKIKIAIGIGEGVRYMHEECPRGPVVHDDLRSMDPEIDFRTYLSSSSDTSDDDDDNEVFSLSKLFGYDEELKRIPLVAPRCDTHDGDDYDDYDYDYDDDHDMTEDEYRVYKDQVLKSDGFDVVNIPGVNEFHQILPMDITHNAEEYEWYSQLAVDEYNRRIKDTNKELEFVKVLKAMSQAACVLRFYMTFSAKDLADGGNIKTYQAVVLMGVGAEMSVLSFRLKPPEDEQEGSDSHGKEWFWEEDDLCDVEVLYCMSKASSLKTLPCIIRLKALHGALPHLYALKPVYLYVCLEVF</sequence>
<accession>A0A4S4EF66</accession>
<comment type="caution">
    <text evidence="2">The sequence shown here is derived from an EMBL/GenBank/DDBJ whole genome shotgun (WGS) entry which is preliminary data.</text>
</comment>